<evidence type="ECO:0000256" key="1">
    <source>
        <dbReference type="ARBA" id="ARBA00022801"/>
    </source>
</evidence>
<dbReference type="InterPro" id="IPR000073">
    <property type="entry name" value="AB_hydrolase_1"/>
</dbReference>
<protein>
    <submittedName>
        <fullName evidence="3">Alpha/beta hydrolase</fullName>
    </submittedName>
</protein>
<accession>A0A5D3KBC6</accession>
<dbReference type="SUPFAM" id="SSF53474">
    <property type="entry name" value="alpha/beta-Hydrolases"/>
    <property type="match status" value="1"/>
</dbReference>
<comment type="caution">
    <text evidence="3">The sequence shown here is derived from an EMBL/GenBank/DDBJ whole genome shotgun (WGS) entry which is preliminary data.</text>
</comment>
<dbReference type="PRINTS" id="PR00412">
    <property type="entry name" value="EPOXHYDRLASE"/>
</dbReference>
<keyword evidence="1 3" id="KW-0378">Hydrolase</keyword>
<keyword evidence="4" id="KW-1185">Reference proteome</keyword>
<sequence>MRHPRPTSRARRNRKFVRIFAMIEMPPLKFVQTNGIRMGYYEAGPVTDKPPVVLCHGWPELAFSWRHQIKALSEAGIRVIAPDQRGYGATDRPEPVEAYDMEHLTGDLVGLLDHLNIDKAIFVGHDWGGFVVWQMPLRHPARVAGVVGVNTPHWDRAPMDPIALFRQRFGDQMYIVQFQDPAREPDRIFGSRVEQAFDAFMRKPVARPAGTPQEEPIAGVGASPRINLAFPQMIANYDARHDPRTPILSADEKKVFVDTFTKTGFTGGINWYRNFTRNWERSQGLDHHISVPSLMIMAENDAVLPPSAADGMEKLVADIEKYLVKDSGHWTQQEKPEEVSAKLIEWRRRRFG</sequence>
<feature type="domain" description="AB hydrolase-1" evidence="2">
    <location>
        <begin position="50"/>
        <end position="336"/>
    </location>
</feature>
<dbReference type="Proteomes" id="UP000324758">
    <property type="component" value="Unassembled WGS sequence"/>
</dbReference>
<dbReference type="Gene3D" id="3.40.50.1820">
    <property type="entry name" value="alpha/beta hydrolase"/>
    <property type="match status" value="1"/>
</dbReference>
<dbReference type="PANTHER" id="PTHR43329">
    <property type="entry name" value="EPOXIDE HYDROLASE"/>
    <property type="match status" value="1"/>
</dbReference>
<dbReference type="OrthoDB" id="9812774at2"/>
<organism evidence="3 4">
    <name type="scientific">Bradyrhizobium rifense</name>
    <dbReference type="NCBI Taxonomy" id="515499"/>
    <lineage>
        <taxon>Bacteria</taxon>
        <taxon>Pseudomonadati</taxon>
        <taxon>Pseudomonadota</taxon>
        <taxon>Alphaproteobacteria</taxon>
        <taxon>Hyphomicrobiales</taxon>
        <taxon>Nitrobacteraceae</taxon>
        <taxon>Bradyrhizobium</taxon>
    </lineage>
</organism>
<dbReference type="InterPro" id="IPR000639">
    <property type="entry name" value="Epox_hydrolase-like"/>
</dbReference>
<proteinExistence type="predicted"/>
<gene>
    <name evidence="3" type="ORF">FXB40_22450</name>
</gene>
<dbReference type="InterPro" id="IPR029058">
    <property type="entry name" value="AB_hydrolase_fold"/>
</dbReference>
<evidence type="ECO:0000259" key="2">
    <source>
        <dbReference type="Pfam" id="PF00561"/>
    </source>
</evidence>
<dbReference type="PRINTS" id="PR00111">
    <property type="entry name" value="ABHYDROLASE"/>
</dbReference>
<evidence type="ECO:0000313" key="3">
    <source>
        <dbReference type="EMBL" id="TYL93222.1"/>
    </source>
</evidence>
<dbReference type="EMBL" id="VSSS01000033">
    <property type="protein sequence ID" value="TYL93222.1"/>
    <property type="molecule type" value="Genomic_DNA"/>
</dbReference>
<reference evidence="3 4" key="1">
    <citation type="submission" date="2019-08" db="EMBL/GenBank/DDBJ databases">
        <title>Bradyrhizobium hipponensis sp. nov., a rhizobium isolated from a Lupinus angustifolius root nodule in Tunisia.</title>
        <authorList>
            <person name="Off K."/>
            <person name="Rejili M."/>
            <person name="Mars M."/>
            <person name="Brachmann A."/>
            <person name="Marin M."/>
        </authorList>
    </citation>
    <scope>NUCLEOTIDE SEQUENCE [LARGE SCALE GENOMIC DNA]</scope>
    <source>
        <strain evidence="3 4">CTAW71</strain>
    </source>
</reference>
<name>A0A5D3KBC6_9BRAD</name>
<evidence type="ECO:0000313" key="4">
    <source>
        <dbReference type="Proteomes" id="UP000324758"/>
    </source>
</evidence>
<dbReference type="GO" id="GO:0016787">
    <property type="term" value="F:hydrolase activity"/>
    <property type="evidence" value="ECO:0007669"/>
    <property type="project" value="UniProtKB-KW"/>
</dbReference>
<dbReference type="Pfam" id="PF00561">
    <property type="entry name" value="Abhydrolase_1"/>
    <property type="match status" value="1"/>
</dbReference>
<dbReference type="AlphaFoldDB" id="A0A5D3KBC6"/>